<dbReference type="EMBL" id="FZQP02001493">
    <property type="protein sequence ID" value="VVC93016.1"/>
    <property type="molecule type" value="Genomic_DNA"/>
</dbReference>
<evidence type="ECO:0000313" key="2">
    <source>
        <dbReference type="Proteomes" id="UP000324832"/>
    </source>
</evidence>
<protein>
    <submittedName>
        <fullName evidence="1">Uncharacterized protein</fullName>
    </submittedName>
</protein>
<name>A0A5E4Q622_9NEOP</name>
<keyword evidence="2" id="KW-1185">Reference proteome</keyword>
<sequence length="90" mass="10453">MDAEEAFSNSKISFIVAIDVASRDSEEEETSQNNLIEAICELIRNKTRVAINPSDINNMYRIWKRSADENKSRPVYILSEPMEERAHYEE</sequence>
<reference evidence="1 2" key="1">
    <citation type="submission" date="2017-07" db="EMBL/GenBank/DDBJ databases">
        <authorList>
            <person name="Talla V."/>
            <person name="Backstrom N."/>
        </authorList>
    </citation>
    <scope>NUCLEOTIDE SEQUENCE [LARGE SCALE GENOMIC DNA]</scope>
</reference>
<dbReference type="AlphaFoldDB" id="A0A5E4Q622"/>
<organism evidence="1 2">
    <name type="scientific">Leptidea sinapis</name>
    <dbReference type="NCBI Taxonomy" id="189913"/>
    <lineage>
        <taxon>Eukaryota</taxon>
        <taxon>Metazoa</taxon>
        <taxon>Ecdysozoa</taxon>
        <taxon>Arthropoda</taxon>
        <taxon>Hexapoda</taxon>
        <taxon>Insecta</taxon>
        <taxon>Pterygota</taxon>
        <taxon>Neoptera</taxon>
        <taxon>Endopterygota</taxon>
        <taxon>Lepidoptera</taxon>
        <taxon>Glossata</taxon>
        <taxon>Ditrysia</taxon>
        <taxon>Papilionoidea</taxon>
        <taxon>Pieridae</taxon>
        <taxon>Dismorphiinae</taxon>
        <taxon>Leptidea</taxon>
    </lineage>
</organism>
<proteinExistence type="predicted"/>
<evidence type="ECO:0000313" key="1">
    <source>
        <dbReference type="EMBL" id="VVC93016.1"/>
    </source>
</evidence>
<accession>A0A5E4Q622</accession>
<gene>
    <name evidence="1" type="ORF">LSINAPIS_LOCUS5300</name>
</gene>
<dbReference type="Proteomes" id="UP000324832">
    <property type="component" value="Unassembled WGS sequence"/>
</dbReference>